<evidence type="ECO:0000256" key="3">
    <source>
        <dbReference type="ARBA" id="ARBA00022516"/>
    </source>
</evidence>
<protein>
    <submittedName>
        <fullName evidence="8">Enoyl-[acyl-carrier protein] reductase I</fullName>
        <ecNumber evidence="8">1.3.1.10</ecNumber>
        <ecNumber evidence="8">1.3.1.9</ecNumber>
    </submittedName>
</protein>
<dbReference type="EC" id="1.3.1.10" evidence="8"/>
<evidence type="ECO:0000256" key="2">
    <source>
        <dbReference type="ARBA" id="ARBA00009233"/>
    </source>
</evidence>
<comment type="similarity">
    <text evidence="2">Belongs to the short-chain dehydrogenases/reductases (SDR) family. FabI subfamily.</text>
</comment>
<dbReference type="InterPro" id="IPR036291">
    <property type="entry name" value="NAD(P)-bd_dom_sf"/>
</dbReference>
<name>A0AA48LXK8_9ZZZZ</name>
<proteinExistence type="inferred from homology"/>
<keyword evidence="7" id="KW-0275">Fatty acid biosynthesis</keyword>
<evidence type="ECO:0000256" key="6">
    <source>
        <dbReference type="ARBA" id="ARBA00023098"/>
    </source>
</evidence>
<dbReference type="EMBL" id="OY288114">
    <property type="protein sequence ID" value="CAJ0855105.1"/>
    <property type="molecule type" value="Genomic_DNA"/>
</dbReference>
<evidence type="ECO:0000256" key="5">
    <source>
        <dbReference type="ARBA" id="ARBA00023002"/>
    </source>
</evidence>
<evidence type="ECO:0000256" key="7">
    <source>
        <dbReference type="ARBA" id="ARBA00023160"/>
    </source>
</evidence>
<gene>
    <name evidence="8" type="primary">fabI</name>
    <name evidence="8" type="ORF">AMST5_00802</name>
</gene>
<dbReference type="PANTHER" id="PTHR43159:SF2">
    <property type="entry name" value="ENOYL-[ACYL-CARRIER-PROTEIN] REDUCTASE [NADH], CHLOROPLASTIC"/>
    <property type="match status" value="1"/>
</dbReference>
<dbReference type="GO" id="GO:0141148">
    <property type="term" value="F:enoyl-[acyl-carrier-protein] reductase (NADPH) activity"/>
    <property type="evidence" value="ECO:0007669"/>
    <property type="project" value="UniProtKB-EC"/>
</dbReference>
<dbReference type="SUPFAM" id="SSF51735">
    <property type="entry name" value="NAD(P)-binding Rossmann-fold domains"/>
    <property type="match status" value="1"/>
</dbReference>
<comment type="pathway">
    <text evidence="1">Lipid metabolism.</text>
</comment>
<dbReference type="AlphaFoldDB" id="A0AA48LXK8"/>
<dbReference type="EC" id="1.3.1.9" evidence="8"/>
<accession>A0AA48LXK8</accession>
<evidence type="ECO:0000313" key="8">
    <source>
        <dbReference type="EMBL" id="CAJ0855105.1"/>
    </source>
</evidence>
<dbReference type="PRINTS" id="PR00081">
    <property type="entry name" value="GDHRDH"/>
</dbReference>
<dbReference type="GO" id="GO:0006633">
    <property type="term" value="P:fatty acid biosynthetic process"/>
    <property type="evidence" value="ECO:0007669"/>
    <property type="project" value="UniProtKB-KW"/>
</dbReference>
<dbReference type="Pfam" id="PF13561">
    <property type="entry name" value="adh_short_C2"/>
    <property type="match status" value="1"/>
</dbReference>
<keyword evidence="4" id="KW-0276">Fatty acid metabolism</keyword>
<evidence type="ECO:0000256" key="1">
    <source>
        <dbReference type="ARBA" id="ARBA00005189"/>
    </source>
</evidence>
<organism evidence="8">
    <name type="scientific">freshwater sediment metagenome</name>
    <dbReference type="NCBI Taxonomy" id="556182"/>
    <lineage>
        <taxon>unclassified sequences</taxon>
        <taxon>metagenomes</taxon>
        <taxon>ecological metagenomes</taxon>
    </lineage>
</organism>
<dbReference type="PANTHER" id="PTHR43159">
    <property type="entry name" value="ENOYL-[ACYL-CARRIER-PROTEIN] REDUCTASE"/>
    <property type="match status" value="1"/>
</dbReference>
<sequence>MDEAFDQFDTHETKLNVDSCNSPSLNSCSATSGDNILVIGTSGLTSIGIKIAASCRKSGIRPIVTSRRQKFLERLSAEGYDARYLDFPGACDALADLPPLKGVVFCLAKTDVRELRDGLLTTSAENFSNTLLASCYSFIELTRRLRPRLEPGSSVVALTFLGSSAVVPGYGLMGVAKASLEQTVRTLAWELGSEGVRVNALSAGAVATPSSRVLSGFTETSKALAKGSCLRRGVHHEEIAAAALWLLSPGSSGITGETINVNGGLRSVIGPR</sequence>
<evidence type="ECO:0000256" key="4">
    <source>
        <dbReference type="ARBA" id="ARBA00022832"/>
    </source>
</evidence>
<reference evidence="8" key="1">
    <citation type="submission" date="2023-07" db="EMBL/GenBank/DDBJ databases">
        <authorList>
            <person name="Pelsma A.J. K."/>
        </authorList>
    </citation>
    <scope>NUCLEOTIDE SEQUENCE</scope>
</reference>
<dbReference type="PIRSF" id="PIRSF000094">
    <property type="entry name" value="Enoyl-ACP_rdct"/>
    <property type="match status" value="1"/>
</dbReference>
<keyword evidence="3" id="KW-0444">Lipid biosynthesis</keyword>
<dbReference type="GO" id="GO:0004318">
    <property type="term" value="F:enoyl-[acyl-carrier-protein] reductase (NADH) activity"/>
    <property type="evidence" value="ECO:0007669"/>
    <property type="project" value="UniProtKB-EC"/>
</dbReference>
<keyword evidence="6" id="KW-0443">Lipid metabolism</keyword>
<keyword evidence="5 8" id="KW-0560">Oxidoreductase</keyword>
<dbReference type="Gene3D" id="3.40.50.720">
    <property type="entry name" value="NAD(P)-binding Rossmann-like Domain"/>
    <property type="match status" value="1"/>
</dbReference>
<dbReference type="InterPro" id="IPR002347">
    <property type="entry name" value="SDR_fam"/>
</dbReference>
<dbReference type="InterPro" id="IPR014358">
    <property type="entry name" value="Enoyl-ACP_Rdtase_NADH"/>
</dbReference>